<keyword evidence="3" id="KW-0786">Thiamine pyrophosphate</keyword>
<evidence type="ECO:0000259" key="4">
    <source>
        <dbReference type="SMART" id="SM00861"/>
    </source>
</evidence>
<comment type="caution">
    <text evidence="5">The sequence shown here is derived from an EMBL/GenBank/DDBJ whole genome shotgun (WGS) entry which is preliminary data.</text>
</comment>
<dbReference type="Pfam" id="PF02779">
    <property type="entry name" value="Transket_pyr"/>
    <property type="match status" value="1"/>
</dbReference>
<dbReference type="AlphaFoldDB" id="X1KVY2"/>
<dbReference type="InterPro" id="IPR005475">
    <property type="entry name" value="Transketolase-like_Pyr-bd"/>
</dbReference>
<sequence>MSEHFEDVRSAYGAALIELGRVNKNLVVLDADLSPSTKTCKFAEEFPERFFDVGVAEANLISMAAGFASAGKIAFASTFSVFGTEKGLNQFKQSAAYPELNVKLVVTHGGISVGGDGVSHFCIGDIAVMRSLPN</sequence>
<dbReference type="InterPro" id="IPR029061">
    <property type="entry name" value="THDP-binding"/>
</dbReference>
<feature type="non-terminal residue" evidence="5">
    <location>
        <position position="134"/>
    </location>
</feature>
<evidence type="ECO:0000313" key="5">
    <source>
        <dbReference type="EMBL" id="GAI10853.1"/>
    </source>
</evidence>
<evidence type="ECO:0000256" key="1">
    <source>
        <dbReference type="ARBA" id="ARBA00001964"/>
    </source>
</evidence>
<name>X1KVY2_9ZZZZ</name>
<dbReference type="SUPFAM" id="SSF52518">
    <property type="entry name" value="Thiamin diphosphate-binding fold (THDP-binding)"/>
    <property type="match status" value="1"/>
</dbReference>
<protein>
    <recommendedName>
        <fullName evidence="4">Transketolase-like pyrimidine-binding domain-containing protein</fullName>
    </recommendedName>
</protein>
<dbReference type="PANTHER" id="PTHR43825">
    <property type="entry name" value="PYRUVATE DEHYDROGENASE E1 COMPONENT"/>
    <property type="match status" value="1"/>
</dbReference>
<evidence type="ECO:0000256" key="2">
    <source>
        <dbReference type="ARBA" id="ARBA00007131"/>
    </source>
</evidence>
<dbReference type="PANTHER" id="PTHR43825:SF1">
    <property type="entry name" value="TRANSKETOLASE-LIKE PYRIMIDINE-BINDING DOMAIN-CONTAINING PROTEIN"/>
    <property type="match status" value="1"/>
</dbReference>
<reference evidence="5" key="1">
    <citation type="journal article" date="2014" name="Front. Microbiol.">
        <title>High frequency of phylogenetically diverse reductive dehalogenase-homologous genes in deep subseafloor sedimentary metagenomes.</title>
        <authorList>
            <person name="Kawai M."/>
            <person name="Futagami T."/>
            <person name="Toyoda A."/>
            <person name="Takaki Y."/>
            <person name="Nishi S."/>
            <person name="Hori S."/>
            <person name="Arai W."/>
            <person name="Tsubouchi T."/>
            <person name="Morono Y."/>
            <person name="Uchiyama I."/>
            <person name="Ito T."/>
            <person name="Fujiyama A."/>
            <person name="Inagaki F."/>
            <person name="Takami H."/>
        </authorList>
    </citation>
    <scope>NUCLEOTIDE SEQUENCE</scope>
    <source>
        <strain evidence="5">Expedition CK06-06</strain>
    </source>
</reference>
<dbReference type="CDD" id="cd07033">
    <property type="entry name" value="TPP_PYR_DXS_TK_like"/>
    <property type="match status" value="1"/>
</dbReference>
<organism evidence="5">
    <name type="scientific">marine sediment metagenome</name>
    <dbReference type="NCBI Taxonomy" id="412755"/>
    <lineage>
        <taxon>unclassified sequences</taxon>
        <taxon>metagenomes</taxon>
        <taxon>ecological metagenomes</taxon>
    </lineage>
</organism>
<comment type="cofactor">
    <cofactor evidence="1">
        <name>thiamine diphosphate</name>
        <dbReference type="ChEBI" id="CHEBI:58937"/>
    </cofactor>
</comment>
<proteinExistence type="inferred from homology"/>
<dbReference type="EMBL" id="BARV01007649">
    <property type="protein sequence ID" value="GAI10853.1"/>
    <property type="molecule type" value="Genomic_DNA"/>
</dbReference>
<evidence type="ECO:0000256" key="3">
    <source>
        <dbReference type="ARBA" id="ARBA00023052"/>
    </source>
</evidence>
<gene>
    <name evidence="5" type="ORF">S06H3_15539</name>
</gene>
<accession>X1KVY2</accession>
<dbReference type="SMART" id="SM00861">
    <property type="entry name" value="Transket_pyr"/>
    <property type="match status" value="1"/>
</dbReference>
<comment type="similarity">
    <text evidence="2">Belongs to the transketolase family.</text>
</comment>
<dbReference type="Gene3D" id="3.40.50.970">
    <property type="match status" value="1"/>
</dbReference>
<dbReference type="InterPro" id="IPR051157">
    <property type="entry name" value="PDH/Transketolase"/>
</dbReference>
<dbReference type="FunFam" id="3.40.50.970:FF:000129">
    <property type="entry name" value="Transketolase"/>
    <property type="match status" value="1"/>
</dbReference>
<feature type="domain" description="Transketolase-like pyrimidine-binding" evidence="4">
    <location>
        <begin position="6"/>
        <end position="134"/>
    </location>
</feature>